<protein>
    <submittedName>
        <fullName evidence="1">Uncharacterized protein</fullName>
    </submittedName>
</protein>
<sequence>MIWIIIIVALMIACVASAYLIPNESINTKNRKINRP</sequence>
<evidence type="ECO:0000313" key="1">
    <source>
        <dbReference type="EMBL" id="CAA9280925.1"/>
    </source>
</evidence>
<organism evidence="1">
    <name type="scientific">uncultured Cytophagales bacterium</name>
    <dbReference type="NCBI Taxonomy" id="158755"/>
    <lineage>
        <taxon>Bacteria</taxon>
        <taxon>Pseudomonadati</taxon>
        <taxon>Bacteroidota</taxon>
        <taxon>Sphingobacteriia</taxon>
        <taxon>Sphingobacteriales</taxon>
        <taxon>environmental samples</taxon>
    </lineage>
</organism>
<gene>
    <name evidence="1" type="ORF">AVDCRST_MAG56-3725</name>
</gene>
<dbReference type="EMBL" id="CADCTQ010000312">
    <property type="protein sequence ID" value="CAA9280925.1"/>
    <property type="molecule type" value="Genomic_DNA"/>
</dbReference>
<proteinExistence type="predicted"/>
<reference evidence="1" key="1">
    <citation type="submission" date="2020-02" db="EMBL/GenBank/DDBJ databases">
        <authorList>
            <person name="Meier V. D."/>
        </authorList>
    </citation>
    <scope>NUCLEOTIDE SEQUENCE</scope>
    <source>
        <strain evidence="1">AVDCRST_MAG56</strain>
    </source>
</reference>
<accession>A0A6J4JI11</accession>
<dbReference type="AlphaFoldDB" id="A0A6J4JI11"/>
<name>A0A6J4JI11_9SPHI</name>